<reference evidence="5 8" key="2">
    <citation type="submission" date="2018-05" db="EMBL/GenBank/DDBJ databases">
        <title>Genomic Encyclopedia of Type Strains, Phase IV (KMG-IV): sequencing the most valuable type-strain genomes for metagenomic binning, comparative biology and taxonomic classification.</title>
        <authorList>
            <person name="Goeker M."/>
        </authorList>
    </citation>
    <scope>NUCLEOTIDE SEQUENCE [LARGE SCALE GENOMIC DNA]</scope>
    <source>
        <strain evidence="5 8">DSM 28816</strain>
    </source>
</reference>
<reference evidence="6 7" key="1">
    <citation type="journal article" date="2017" name="Genome Announc.">
        <title>Draft Genome Sequence of a Sporulating and Motile Strain of Lachnotalea glycerini Isolated from Water in Quebec City, Canada.</title>
        <authorList>
            <person name="Maheux A.F."/>
            <person name="Boudreau D.K."/>
            <person name="Berube E."/>
            <person name="Boissinot M."/>
            <person name="Raymond F."/>
            <person name="Brodeur S."/>
            <person name="Corbeil J."/>
            <person name="Isabel S."/>
            <person name="Omar R.F."/>
            <person name="Bergeron M.G."/>
        </authorList>
    </citation>
    <scope>NUCLEOTIDE SEQUENCE [LARGE SCALE GENOMIC DNA]</scope>
    <source>
        <strain evidence="6 7">CCRI-19302</strain>
    </source>
</reference>
<sequence length="160" mass="19059">MSASKDSKRGTWKVYCYYTDWQGNRKPKTKRGFVTKKEALEWEREFLQKYTKDINMSFEAFVAIYLQDKKPRLKYNTYLTKKHIIESKILPYFGKLNLSSIKSSDVLQWQNQLLEFRDKEGQSYSDTYMRTVQMAVSVRVRVEPLSERTFGIRPSIPPFL</sequence>
<dbReference type="Pfam" id="PF14657">
    <property type="entry name" value="Arm-DNA-bind_4"/>
    <property type="match status" value="1"/>
</dbReference>
<evidence type="ECO:0000259" key="4">
    <source>
        <dbReference type="Pfam" id="PF14659"/>
    </source>
</evidence>
<keyword evidence="7" id="KW-1185">Reference proteome</keyword>
<name>A0A255IF63_9FIRM</name>
<organism evidence="5 8">
    <name type="scientific">Lachnotalea glycerini</name>
    <dbReference type="NCBI Taxonomy" id="1763509"/>
    <lineage>
        <taxon>Bacteria</taxon>
        <taxon>Bacillati</taxon>
        <taxon>Bacillota</taxon>
        <taxon>Clostridia</taxon>
        <taxon>Lachnospirales</taxon>
        <taxon>Lachnospiraceae</taxon>
        <taxon>Lachnotalea</taxon>
    </lineage>
</organism>
<dbReference type="InterPro" id="IPR010998">
    <property type="entry name" value="Integrase_recombinase_N"/>
</dbReference>
<dbReference type="RefSeq" id="WP_094378051.1">
    <property type="nucleotide sequence ID" value="NZ_NOKA02000028.1"/>
</dbReference>
<gene>
    <name evidence="5" type="ORF">C8E03_103210</name>
    <name evidence="6" type="ORF">CG710_012915</name>
</gene>
<dbReference type="GO" id="GO:0003677">
    <property type="term" value="F:DNA binding"/>
    <property type="evidence" value="ECO:0007669"/>
    <property type="project" value="UniProtKB-KW"/>
</dbReference>
<proteinExistence type="inferred from homology"/>
<dbReference type="InterPro" id="IPR028259">
    <property type="entry name" value="AP2-like_int_N"/>
</dbReference>
<dbReference type="Pfam" id="PF14659">
    <property type="entry name" value="Phage_int_SAM_3"/>
    <property type="match status" value="1"/>
</dbReference>
<reference evidence="6" key="3">
    <citation type="submission" date="2018-07" db="EMBL/GenBank/DDBJ databases">
        <authorList>
            <person name="Quirk P.G."/>
            <person name="Krulwich T.A."/>
        </authorList>
    </citation>
    <scope>NUCLEOTIDE SEQUENCE</scope>
    <source>
        <strain evidence="6">CCRI-19302</strain>
    </source>
</reference>
<feature type="domain" description="Integrase SAM-like N-terminal" evidence="4">
    <location>
        <begin position="58"/>
        <end position="114"/>
    </location>
</feature>
<evidence type="ECO:0000313" key="6">
    <source>
        <dbReference type="EMBL" id="RDY30796.1"/>
    </source>
</evidence>
<comment type="caution">
    <text evidence="5">The sequence shown here is derived from an EMBL/GenBank/DDBJ whole genome shotgun (WGS) entry which is preliminary data.</text>
</comment>
<dbReference type="EMBL" id="NOKA02000028">
    <property type="protein sequence ID" value="RDY30796.1"/>
    <property type="molecule type" value="Genomic_DNA"/>
</dbReference>
<keyword evidence="2 5" id="KW-0238">DNA-binding</keyword>
<dbReference type="EMBL" id="QICS01000003">
    <property type="protein sequence ID" value="PXV91652.1"/>
    <property type="molecule type" value="Genomic_DNA"/>
</dbReference>
<accession>A0A255IF63</accession>
<evidence type="ECO:0000256" key="1">
    <source>
        <dbReference type="ARBA" id="ARBA00008857"/>
    </source>
</evidence>
<evidence type="ECO:0000313" key="7">
    <source>
        <dbReference type="Proteomes" id="UP000216411"/>
    </source>
</evidence>
<dbReference type="InterPro" id="IPR011010">
    <property type="entry name" value="DNA_brk_join_enz"/>
</dbReference>
<protein>
    <submittedName>
        <fullName evidence="5">AP2-like DNA-binding integrase family protein</fullName>
    </submittedName>
</protein>
<dbReference type="Gene3D" id="1.10.150.130">
    <property type="match status" value="1"/>
</dbReference>
<evidence type="ECO:0000313" key="5">
    <source>
        <dbReference type="EMBL" id="PXV91652.1"/>
    </source>
</evidence>
<comment type="similarity">
    <text evidence="1">Belongs to the 'phage' integrase family.</text>
</comment>
<dbReference type="InterPro" id="IPR004107">
    <property type="entry name" value="Integrase_SAM-like_N"/>
</dbReference>
<dbReference type="GO" id="GO:0015074">
    <property type="term" value="P:DNA integration"/>
    <property type="evidence" value="ECO:0007669"/>
    <property type="project" value="InterPro"/>
</dbReference>
<feature type="domain" description="AP2-like integrase N-terminal" evidence="3">
    <location>
        <begin position="11"/>
        <end position="53"/>
    </location>
</feature>
<evidence type="ECO:0000259" key="3">
    <source>
        <dbReference type="Pfam" id="PF14657"/>
    </source>
</evidence>
<dbReference type="AlphaFoldDB" id="A0A255IF63"/>
<dbReference type="Proteomes" id="UP000247523">
    <property type="component" value="Unassembled WGS sequence"/>
</dbReference>
<dbReference type="OrthoDB" id="2067273at2"/>
<dbReference type="Proteomes" id="UP000216411">
    <property type="component" value="Unassembled WGS sequence"/>
</dbReference>
<evidence type="ECO:0000256" key="2">
    <source>
        <dbReference type="ARBA" id="ARBA00023125"/>
    </source>
</evidence>
<evidence type="ECO:0000313" key="8">
    <source>
        <dbReference type="Proteomes" id="UP000247523"/>
    </source>
</evidence>
<dbReference type="SUPFAM" id="SSF56349">
    <property type="entry name" value="DNA breaking-rejoining enzymes"/>
    <property type="match status" value="1"/>
</dbReference>